<gene>
    <name evidence="2" type="ORF">IQ26_05849</name>
</gene>
<accession>A0A562N4J3</accession>
<reference evidence="2 3" key="1">
    <citation type="journal article" date="2015" name="Stand. Genomic Sci.">
        <title>Genomic Encyclopedia of Bacterial and Archaeal Type Strains, Phase III: the genomes of soil and plant-associated and newly described type strains.</title>
        <authorList>
            <person name="Whitman W.B."/>
            <person name="Woyke T."/>
            <person name="Klenk H.P."/>
            <person name="Zhou Y."/>
            <person name="Lilburn T.G."/>
            <person name="Beck B.J."/>
            <person name="De Vos P."/>
            <person name="Vandamme P."/>
            <person name="Eisen J.A."/>
            <person name="Garrity G."/>
            <person name="Hugenholtz P."/>
            <person name="Kyrpides N.C."/>
        </authorList>
    </citation>
    <scope>NUCLEOTIDE SEQUENCE [LARGE SCALE GENOMIC DNA]</scope>
    <source>
        <strain evidence="2 3">CGMCC 1.2546</strain>
    </source>
</reference>
<evidence type="ECO:0000313" key="2">
    <source>
        <dbReference type="EMBL" id="TWI26781.1"/>
    </source>
</evidence>
<organism evidence="2 3">
    <name type="scientific">Mesorhizobium tianshanense</name>
    <dbReference type="NCBI Taxonomy" id="39844"/>
    <lineage>
        <taxon>Bacteria</taxon>
        <taxon>Pseudomonadati</taxon>
        <taxon>Pseudomonadota</taxon>
        <taxon>Alphaproteobacteria</taxon>
        <taxon>Hyphomicrobiales</taxon>
        <taxon>Phyllobacteriaceae</taxon>
        <taxon>Mesorhizobium</taxon>
    </lineage>
</organism>
<evidence type="ECO:0000256" key="1">
    <source>
        <dbReference type="SAM" id="MobiDB-lite"/>
    </source>
</evidence>
<sequence length="106" mass="11986">MRSPFVGFLPRHDKARRPQAGNRGKIRDKATHSIRAAEIGEDVLEVSEDADRWIAENTCDFCGKRLQWLWRQTGNVQSVAMRAMCNSQLADARVKDKRSFGLGLGQ</sequence>
<evidence type="ECO:0000313" key="3">
    <source>
        <dbReference type="Proteomes" id="UP000317122"/>
    </source>
</evidence>
<dbReference type="Proteomes" id="UP000317122">
    <property type="component" value="Unassembled WGS sequence"/>
</dbReference>
<dbReference type="EMBL" id="VLKT01000047">
    <property type="protein sequence ID" value="TWI26781.1"/>
    <property type="molecule type" value="Genomic_DNA"/>
</dbReference>
<dbReference type="AlphaFoldDB" id="A0A562N4J3"/>
<feature type="region of interest" description="Disordered" evidence="1">
    <location>
        <begin position="1"/>
        <end position="28"/>
    </location>
</feature>
<comment type="caution">
    <text evidence="2">The sequence shown here is derived from an EMBL/GenBank/DDBJ whole genome shotgun (WGS) entry which is preliminary data.</text>
</comment>
<proteinExistence type="predicted"/>
<protein>
    <submittedName>
        <fullName evidence="2">Uncharacterized protein</fullName>
    </submittedName>
</protein>
<keyword evidence="3" id="KW-1185">Reference proteome</keyword>
<name>A0A562N4J3_9HYPH</name>